<dbReference type="AlphaFoldDB" id="A0A3S5CU92"/>
<protein>
    <submittedName>
        <fullName evidence="2">Uncharacterized protein</fullName>
    </submittedName>
</protein>
<comment type="caution">
    <text evidence="2">The sequence shown here is derived from an EMBL/GenBank/DDBJ whole genome shotgun (WGS) entry which is preliminary data.</text>
</comment>
<accession>A0A3S5CU92</accession>
<evidence type="ECO:0000313" key="2">
    <source>
        <dbReference type="EMBL" id="VEL37475.1"/>
    </source>
</evidence>
<feature type="region of interest" description="Disordered" evidence="1">
    <location>
        <begin position="140"/>
        <end position="168"/>
    </location>
</feature>
<dbReference type="Proteomes" id="UP000784294">
    <property type="component" value="Unassembled WGS sequence"/>
</dbReference>
<sequence length="188" mass="20258">MTSLDAYLSSPTSRTVCSHSSDIKVNLPLILSFFQTTFRPAHPTSDRPTVVASQADTGTLGACPSPPPPECGTGSADNKFSQFHRNHLSFECVCLCKHTQDCVWWTGCCPFSFSLSLSLARAPRFSHSCASSRAGLGGCRGAAPSSQPPSAPHLKPTPRLLKTPNPQPLQLETVSDIGLVYWHPFSRC</sequence>
<gene>
    <name evidence="2" type="ORF">PXEA_LOCUS30915</name>
</gene>
<evidence type="ECO:0000313" key="3">
    <source>
        <dbReference type="Proteomes" id="UP000784294"/>
    </source>
</evidence>
<keyword evidence="3" id="KW-1185">Reference proteome</keyword>
<dbReference type="EMBL" id="CAAALY010255081">
    <property type="protein sequence ID" value="VEL37475.1"/>
    <property type="molecule type" value="Genomic_DNA"/>
</dbReference>
<proteinExistence type="predicted"/>
<organism evidence="2 3">
    <name type="scientific">Protopolystoma xenopodis</name>
    <dbReference type="NCBI Taxonomy" id="117903"/>
    <lineage>
        <taxon>Eukaryota</taxon>
        <taxon>Metazoa</taxon>
        <taxon>Spiralia</taxon>
        <taxon>Lophotrochozoa</taxon>
        <taxon>Platyhelminthes</taxon>
        <taxon>Monogenea</taxon>
        <taxon>Polyopisthocotylea</taxon>
        <taxon>Polystomatidea</taxon>
        <taxon>Polystomatidae</taxon>
        <taxon>Protopolystoma</taxon>
    </lineage>
</organism>
<reference evidence="2" key="1">
    <citation type="submission" date="2018-11" db="EMBL/GenBank/DDBJ databases">
        <authorList>
            <consortium name="Pathogen Informatics"/>
        </authorList>
    </citation>
    <scope>NUCLEOTIDE SEQUENCE</scope>
</reference>
<name>A0A3S5CU92_9PLAT</name>
<evidence type="ECO:0000256" key="1">
    <source>
        <dbReference type="SAM" id="MobiDB-lite"/>
    </source>
</evidence>